<evidence type="ECO:0000313" key="3">
    <source>
        <dbReference type="EMBL" id="TQL50315.1"/>
    </source>
</evidence>
<dbReference type="InterPro" id="IPR043777">
    <property type="entry name" value="DUF5719"/>
</dbReference>
<dbReference type="EMBL" id="VFOP01000001">
    <property type="protein sequence ID" value="TQL50315.1"/>
    <property type="molecule type" value="Genomic_DNA"/>
</dbReference>
<keyword evidence="2" id="KW-0472">Membrane</keyword>
<dbReference type="OrthoDB" id="5141713at2"/>
<feature type="compositionally biased region" description="Low complexity" evidence="1">
    <location>
        <begin position="47"/>
        <end position="57"/>
    </location>
</feature>
<sequence>MIRRRRHEPDEDPIRTEELVRPEPEPWEGNDDGDDGIQDDLPDPDGDAAPGAASGEGRPTADGEAPAVRRRGRGAAVKVLAFLGFGAVVTGLVLGAGRIPGGLDLSDYLGPDVPEPVSVTVTDPRVTETVLSCPGPEQVGLDDPTVQEQRMVVRVLAGVAPPAALPEELDAGTDGQLTLDLIPDGPSQRETARDAVLLQDIEGAEAARITATGDLAVGATGAQWHLSQAAERRGLTAAPCLPATTESWLLAGGDEPGRVERIVLTNPGANPVTVRVQVFGAEGELPAPGGQGVVVPPDGRRVLLLDALASGESTPAIRVTSTGGPVAAVLGDRWLEGTLDRGLELTVPAAAPAEELLVPAVPMPHDLAAGSAQLRVVVPGENDAIVQVRALTGDGPTRVEHDVTVVDAGSVADIDISDLPEGTQALQVTSDEPVTAAARMERRSGEDLPSEMAWVPATEPVTELAGAPVFHHDTVPVRTQLVLAAIEPARVEVVTVDAEGGTTTEEVSVPEASNVTVRVPEEAMSVWVRPVSGAPHAALVAFDVEAEGGTMLAGLPLQDLPLTRDLLDVRPWLP</sequence>
<proteinExistence type="predicted"/>
<feature type="region of interest" description="Disordered" evidence="1">
    <location>
        <begin position="1"/>
        <end position="68"/>
    </location>
</feature>
<evidence type="ECO:0000256" key="2">
    <source>
        <dbReference type="SAM" id="Phobius"/>
    </source>
</evidence>
<protein>
    <submittedName>
        <fullName evidence="3">Uncharacterized protein</fullName>
    </submittedName>
</protein>
<feature type="compositionally biased region" description="Acidic residues" evidence="1">
    <location>
        <begin position="25"/>
        <end position="46"/>
    </location>
</feature>
<dbReference type="RefSeq" id="WP_141784461.1">
    <property type="nucleotide sequence ID" value="NZ_BAAAIK010000004.1"/>
</dbReference>
<keyword evidence="2" id="KW-1133">Transmembrane helix</keyword>
<evidence type="ECO:0000256" key="1">
    <source>
        <dbReference type="SAM" id="MobiDB-lite"/>
    </source>
</evidence>
<feature type="transmembrane region" description="Helical" evidence="2">
    <location>
        <begin position="79"/>
        <end position="97"/>
    </location>
</feature>
<gene>
    <name evidence="3" type="ORF">FB467_1419</name>
</gene>
<organism evidence="3 4">
    <name type="scientific">Ornithinicoccus hortensis</name>
    <dbReference type="NCBI Taxonomy" id="82346"/>
    <lineage>
        <taxon>Bacteria</taxon>
        <taxon>Bacillati</taxon>
        <taxon>Actinomycetota</taxon>
        <taxon>Actinomycetes</taxon>
        <taxon>Micrococcales</taxon>
        <taxon>Intrasporangiaceae</taxon>
        <taxon>Ornithinicoccus</taxon>
    </lineage>
</organism>
<dbReference type="Proteomes" id="UP000319516">
    <property type="component" value="Unassembled WGS sequence"/>
</dbReference>
<name>A0A542YQC8_9MICO</name>
<comment type="caution">
    <text evidence="3">The sequence shown here is derived from an EMBL/GenBank/DDBJ whole genome shotgun (WGS) entry which is preliminary data.</text>
</comment>
<dbReference type="Pfam" id="PF18986">
    <property type="entry name" value="DUF5719"/>
    <property type="match status" value="1"/>
</dbReference>
<accession>A0A542YQC8</accession>
<dbReference type="AlphaFoldDB" id="A0A542YQC8"/>
<reference evidence="3 4" key="1">
    <citation type="submission" date="2019-06" db="EMBL/GenBank/DDBJ databases">
        <title>Sequencing the genomes of 1000 actinobacteria strains.</title>
        <authorList>
            <person name="Klenk H.-P."/>
        </authorList>
    </citation>
    <scope>NUCLEOTIDE SEQUENCE [LARGE SCALE GENOMIC DNA]</scope>
    <source>
        <strain evidence="3 4">DSM 12335</strain>
    </source>
</reference>
<feature type="compositionally biased region" description="Basic and acidic residues" evidence="1">
    <location>
        <begin position="7"/>
        <end position="24"/>
    </location>
</feature>
<keyword evidence="4" id="KW-1185">Reference proteome</keyword>
<evidence type="ECO:0000313" key="4">
    <source>
        <dbReference type="Proteomes" id="UP000319516"/>
    </source>
</evidence>
<keyword evidence="2" id="KW-0812">Transmembrane</keyword>